<proteinExistence type="predicted"/>
<dbReference type="EMBL" id="CP001280">
    <property type="protein sequence ID" value="ACK50395.1"/>
    <property type="molecule type" value="Genomic_DNA"/>
</dbReference>
<gene>
    <name evidence="2" type="ordered locus">Msil_1430</name>
</gene>
<feature type="compositionally biased region" description="Gly residues" evidence="1">
    <location>
        <begin position="67"/>
        <end position="78"/>
    </location>
</feature>
<sequence length="78" mass="8001">MNRIPVRGAGEDRKGAERQRLAAALRANLNRRKAQGRGRQAADAGSGQQERAGAEGEPISKDSACHSGGGGDCPGTTS</sequence>
<dbReference type="HOGENOM" id="CLU_2617992_0_0_5"/>
<evidence type="ECO:0000256" key="1">
    <source>
        <dbReference type="SAM" id="MobiDB-lite"/>
    </source>
</evidence>
<dbReference type="Proteomes" id="UP000002257">
    <property type="component" value="Chromosome"/>
</dbReference>
<reference evidence="2 3" key="1">
    <citation type="journal article" date="2010" name="J. Bacteriol.">
        <title>Complete genome sequence of the aerobic facultative methanotroph Methylocella silvestris BL2.</title>
        <authorList>
            <person name="Chen Y."/>
            <person name="Crombie A."/>
            <person name="Rahman M.T."/>
            <person name="Dedysh S.N."/>
            <person name="Liesack W."/>
            <person name="Stott M.B."/>
            <person name="Alam M."/>
            <person name="Theisen A.R."/>
            <person name="Murrell J.C."/>
            <person name="Dunfield P.F."/>
        </authorList>
    </citation>
    <scope>NUCLEOTIDE SEQUENCE [LARGE SCALE GENOMIC DNA]</scope>
    <source>
        <strain evidence="3">DSM 15510 / CIP 108128 / LMG 27833 / NCIMB 13906 / BL2</strain>
    </source>
</reference>
<feature type="compositionally biased region" description="Low complexity" evidence="1">
    <location>
        <begin position="37"/>
        <end position="49"/>
    </location>
</feature>
<protein>
    <submittedName>
        <fullName evidence="2">Uncharacterized protein</fullName>
    </submittedName>
</protein>
<organism evidence="2 3">
    <name type="scientific">Methylocella silvestris (strain DSM 15510 / CIP 108128 / LMG 27833 / NCIMB 13906 / BL2)</name>
    <dbReference type="NCBI Taxonomy" id="395965"/>
    <lineage>
        <taxon>Bacteria</taxon>
        <taxon>Pseudomonadati</taxon>
        <taxon>Pseudomonadota</taxon>
        <taxon>Alphaproteobacteria</taxon>
        <taxon>Hyphomicrobiales</taxon>
        <taxon>Beijerinckiaceae</taxon>
        <taxon>Methylocella</taxon>
    </lineage>
</organism>
<accession>B8ESR0</accession>
<evidence type="ECO:0000313" key="3">
    <source>
        <dbReference type="Proteomes" id="UP000002257"/>
    </source>
</evidence>
<dbReference type="AlphaFoldDB" id="B8ESR0"/>
<dbReference type="KEGG" id="msl:Msil_1430"/>
<feature type="region of interest" description="Disordered" evidence="1">
    <location>
        <begin position="30"/>
        <end position="78"/>
    </location>
</feature>
<dbReference type="RefSeq" id="WP_012590465.1">
    <property type="nucleotide sequence ID" value="NC_011666.1"/>
</dbReference>
<feature type="compositionally biased region" description="Basic and acidic residues" evidence="1">
    <location>
        <begin position="52"/>
        <end position="64"/>
    </location>
</feature>
<evidence type="ECO:0000313" key="2">
    <source>
        <dbReference type="EMBL" id="ACK50395.1"/>
    </source>
</evidence>
<keyword evidence="3" id="KW-1185">Reference proteome</keyword>
<name>B8ESR0_METSB</name>